<dbReference type="Proteomes" id="UP001341281">
    <property type="component" value="Chromosome 08"/>
</dbReference>
<reference evidence="2 3" key="1">
    <citation type="submission" date="2024-02" db="EMBL/GenBank/DDBJ databases">
        <title>High-quality chromosome-scale genome assembly of Pensacola bahiagrass (Paspalum notatum Flugge var. saurae).</title>
        <authorList>
            <person name="Vega J.M."/>
            <person name="Podio M."/>
            <person name="Orjuela J."/>
            <person name="Siena L.A."/>
            <person name="Pessino S.C."/>
            <person name="Combes M.C."/>
            <person name="Mariac C."/>
            <person name="Albertini E."/>
            <person name="Pupilli F."/>
            <person name="Ortiz J.P.A."/>
            <person name="Leblanc O."/>
        </authorList>
    </citation>
    <scope>NUCLEOTIDE SEQUENCE [LARGE SCALE GENOMIC DNA]</scope>
    <source>
        <strain evidence="2">R1</strain>
        <tissue evidence="2">Leaf</tissue>
    </source>
</reference>
<protein>
    <submittedName>
        <fullName evidence="2">Uncharacterized protein</fullName>
    </submittedName>
</protein>
<dbReference type="AlphaFoldDB" id="A0AAQ3UA38"/>
<evidence type="ECO:0000313" key="3">
    <source>
        <dbReference type="Proteomes" id="UP001341281"/>
    </source>
</evidence>
<sequence>MGPSSAFPACVARAPAAITRILESDPSPGIAPRLRTNRKPRATRSFPPFLGHRSLPPTPPRERPPPPSALLCRRPSPLDRGRHRGPRR</sequence>
<feature type="region of interest" description="Disordered" evidence="1">
    <location>
        <begin position="23"/>
        <end position="88"/>
    </location>
</feature>
<evidence type="ECO:0000313" key="2">
    <source>
        <dbReference type="EMBL" id="WVZ87916.1"/>
    </source>
</evidence>
<keyword evidence="3" id="KW-1185">Reference proteome</keyword>
<dbReference type="EMBL" id="CP144752">
    <property type="protein sequence ID" value="WVZ87916.1"/>
    <property type="molecule type" value="Genomic_DNA"/>
</dbReference>
<accession>A0AAQ3UA38</accession>
<evidence type="ECO:0000256" key="1">
    <source>
        <dbReference type="SAM" id="MobiDB-lite"/>
    </source>
</evidence>
<name>A0AAQ3UA38_PASNO</name>
<organism evidence="2 3">
    <name type="scientific">Paspalum notatum var. saurae</name>
    <dbReference type="NCBI Taxonomy" id="547442"/>
    <lineage>
        <taxon>Eukaryota</taxon>
        <taxon>Viridiplantae</taxon>
        <taxon>Streptophyta</taxon>
        <taxon>Embryophyta</taxon>
        <taxon>Tracheophyta</taxon>
        <taxon>Spermatophyta</taxon>
        <taxon>Magnoliopsida</taxon>
        <taxon>Liliopsida</taxon>
        <taxon>Poales</taxon>
        <taxon>Poaceae</taxon>
        <taxon>PACMAD clade</taxon>
        <taxon>Panicoideae</taxon>
        <taxon>Andropogonodae</taxon>
        <taxon>Paspaleae</taxon>
        <taxon>Paspalinae</taxon>
        <taxon>Paspalum</taxon>
    </lineage>
</organism>
<gene>
    <name evidence="2" type="ORF">U9M48_034491</name>
</gene>
<proteinExistence type="predicted"/>